<evidence type="ECO:0000313" key="1">
    <source>
        <dbReference type="EMBL" id="GAA3591038.1"/>
    </source>
</evidence>
<accession>A0ABP6YTX7</accession>
<name>A0ABP6YTX7_9ACTN</name>
<keyword evidence="2" id="KW-1185">Reference proteome</keyword>
<sequence>MPEHTPGYDAALGAAEHQQYINDLAGQLADRHPGLLTPQLRIPLLRTQLALINRLLTPEQR</sequence>
<comment type="caution">
    <text evidence="1">The sequence shown here is derived from an EMBL/GenBank/DDBJ whole genome shotgun (WGS) entry which is preliminary data.</text>
</comment>
<organism evidence="1 2">
    <name type="scientific">Streptomyces osmaniensis</name>
    <dbReference type="NCBI Taxonomy" id="593134"/>
    <lineage>
        <taxon>Bacteria</taxon>
        <taxon>Bacillati</taxon>
        <taxon>Actinomycetota</taxon>
        <taxon>Actinomycetes</taxon>
        <taxon>Kitasatosporales</taxon>
        <taxon>Streptomycetaceae</taxon>
        <taxon>Streptomyces</taxon>
    </lineage>
</organism>
<dbReference type="EMBL" id="BAABCE010000027">
    <property type="protein sequence ID" value="GAA3591038.1"/>
    <property type="molecule type" value="Genomic_DNA"/>
</dbReference>
<dbReference type="RefSeq" id="WP_346186345.1">
    <property type="nucleotide sequence ID" value="NZ_BAABCE010000027.1"/>
</dbReference>
<gene>
    <name evidence="1" type="ORF">GCM10022295_85870</name>
</gene>
<protein>
    <submittedName>
        <fullName evidence="1">Uncharacterized protein</fullName>
    </submittedName>
</protein>
<reference evidence="2" key="1">
    <citation type="journal article" date="2019" name="Int. J. Syst. Evol. Microbiol.">
        <title>The Global Catalogue of Microorganisms (GCM) 10K type strain sequencing project: providing services to taxonomists for standard genome sequencing and annotation.</title>
        <authorList>
            <consortium name="The Broad Institute Genomics Platform"/>
            <consortium name="The Broad Institute Genome Sequencing Center for Infectious Disease"/>
            <person name="Wu L."/>
            <person name="Ma J."/>
        </authorList>
    </citation>
    <scope>NUCLEOTIDE SEQUENCE [LARGE SCALE GENOMIC DNA]</scope>
    <source>
        <strain evidence="2">JCM 17656</strain>
    </source>
</reference>
<dbReference type="Proteomes" id="UP001500707">
    <property type="component" value="Unassembled WGS sequence"/>
</dbReference>
<evidence type="ECO:0000313" key="2">
    <source>
        <dbReference type="Proteomes" id="UP001500707"/>
    </source>
</evidence>
<proteinExistence type="predicted"/>